<evidence type="ECO:0000256" key="2">
    <source>
        <dbReference type="ARBA" id="ARBA00023235"/>
    </source>
</evidence>
<dbReference type="SUPFAM" id="SSF54506">
    <property type="entry name" value="Diaminopimelate epimerase-like"/>
    <property type="match status" value="1"/>
</dbReference>
<dbReference type="GO" id="GO:0005737">
    <property type="term" value="C:cytoplasm"/>
    <property type="evidence" value="ECO:0007669"/>
    <property type="project" value="TreeGrafter"/>
</dbReference>
<dbReference type="AlphaFoldDB" id="A0A559JPQ5"/>
<comment type="similarity">
    <text evidence="1">Belongs to the PhzF family.</text>
</comment>
<keyword evidence="2" id="KW-0413">Isomerase</keyword>
<sequence length="271" mass="29563">MTIIHIVDAFADRPFRGNPAAVCLLERYPSDAVMQQIAMEMNLSETAFLCPCPEEGEHHFQLRWFTPVTEVDLCGHATLASAHYLWDTGAAPLDRQLSFHTRSGLLTAKPSGDGWIQLDFPAEPVSEVEVNPDRLIAALGGVSSYRFVGTNRMDMVVELDSEETVRSLTPDFTAIRGLTGLRGLVVTARSSNPAYDFVSRCFFPGLGIDEDPVTGSTHCGLAPYWQPKLGRDQFIAKQLSGRTGTLRLAIAGDRVKLSGQAVTVLNGALQL</sequence>
<name>A0A559JPQ5_9BACL</name>
<dbReference type="Proteomes" id="UP000317036">
    <property type="component" value="Unassembled WGS sequence"/>
</dbReference>
<evidence type="ECO:0000313" key="4">
    <source>
        <dbReference type="EMBL" id="TVY01857.1"/>
    </source>
</evidence>
<evidence type="ECO:0000256" key="1">
    <source>
        <dbReference type="ARBA" id="ARBA00008270"/>
    </source>
</evidence>
<dbReference type="Pfam" id="PF02567">
    <property type="entry name" value="PhzC-PhzF"/>
    <property type="match status" value="1"/>
</dbReference>
<dbReference type="InterPro" id="IPR003719">
    <property type="entry name" value="Phenazine_PhzF-like"/>
</dbReference>
<protein>
    <submittedName>
        <fullName evidence="4">PhzF family phenazine biosynthesis protein</fullName>
    </submittedName>
</protein>
<keyword evidence="5" id="KW-1185">Reference proteome</keyword>
<reference evidence="4 5" key="1">
    <citation type="submission" date="2019-07" db="EMBL/GenBank/DDBJ databases">
        <authorList>
            <person name="Kim J."/>
        </authorList>
    </citation>
    <scope>NUCLEOTIDE SEQUENCE [LARGE SCALE GENOMIC DNA]</scope>
    <source>
        <strain evidence="4 5">JC52</strain>
    </source>
</reference>
<feature type="active site" evidence="3">
    <location>
        <position position="45"/>
    </location>
</feature>
<dbReference type="OrthoDB" id="9788221at2"/>
<gene>
    <name evidence="4" type="ORF">FPZ49_32190</name>
</gene>
<dbReference type="GO" id="GO:0016853">
    <property type="term" value="F:isomerase activity"/>
    <property type="evidence" value="ECO:0007669"/>
    <property type="project" value="UniProtKB-KW"/>
</dbReference>
<comment type="caution">
    <text evidence="4">The sequence shown here is derived from an EMBL/GenBank/DDBJ whole genome shotgun (WGS) entry which is preliminary data.</text>
</comment>
<dbReference type="EMBL" id="VNJI01000068">
    <property type="protein sequence ID" value="TVY01857.1"/>
    <property type="molecule type" value="Genomic_DNA"/>
</dbReference>
<proteinExistence type="inferred from homology"/>
<dbReference type="RefSeq" id="WP_144854407.1">
    <property type="nucleotide sequence ID" value="NZ_VNJI01000068.1"/>
</dbReference>
<evidence type="ECO:0000256" key="3">
    <source>
        <dbReference type="PIRSR" id="PIRSR016184-1"/>
    </source>
</evidence>
<dbReference type="Gene3D" id="3.10.310.10">
    <property type="entry name" value="Diaminopimelate Epimerase, Chain A, domain 1"/>
    <property type="match status" value="2"/>
</dbReference>
<dbReference type="PANTHER" id="PTHR13774:SF17">
    <property type="entry name" value="PHENAZINE BIOSYNTHESIS-LIKE DOMAIN-CONTAINING PROTEIN"/>
    <property type="match status" value="1"/>
</dbReference>
<organism evidence="4 5">
    <name type="scientific">Paenibacillus cremeus</name>
    <dbReference type="NCBI Taxonomy" id="2163881"/>
    <lineage>
        <taxon>Bacteria</taxon>
        <taxon>Bacillati</taxon>
        <taxon>Bacillota</taxon>
        <taxon>Bacilli</taxon>
        <taxon>Bacillales</taxon>
        <taxon>Paenibacillaceae</taxon>
        <taxon>Paenibacillus</taxon>
    </lineage>
</organism>
<dbReference type="NCBIfam" id="TIGR00654">
    <property type="entry name" value="PhzF_family"/>
    <property type="match status" value="1"/>
</dbReference>
<accession>A0A559JPQ5</accession>
<dbReference type="PIRSF" id="PIRSF016184">
    <property type="entry name" value="PhzC_PhzF"/>
    <property type="match status" value="1"/>
</dbReference>
<evidence type="ECO:0000313" key="5">
    <source>
        <dbReference type="Proteomes" id="UP000317036"/>
    </source>
</evidence>
<dbReference type="PANTHER" id="PTHR13774">
    <property type="entry name" value="PHENAZINE BIOSYNTHESIS PROTEIN"/>
    <property type="match status" value="1"/>
</dbReference>